<dbReference type="Pfam" id="PF08281">
    <property type="entry name" value="Sigma70_r4_2"/>
    <property type="match status" value="1"/>
</dbReference>
<evidence type="ECO:0000256" key="1">
    <source>
        <dbReference type="ARBA" id="ARBA00010641"/>
    </source>
</evidence>
<evidence type="ECO:0000256" key="4">
    <source>
        <dbReference type="ARBA" id="ARBA00023163"/>
    </source>
</evidence>
<dbReference type="InterPro" id="IPR036388">
    <property type="entry name" value="WH-like_DNA-bd_sf"/>
</dbReference>
<evidence type="ECO:0000259" key="5">
    <source>
        <dbReference type="Pfam" id="PF04542"/>
    </source>
</evidence>
<feature type="domain" description="RNA polymerase sigma factor 70 region 4 type 2" evidence="6">
    <location>
        <begin position="127"/>
        <end position="179"/>
    </location>
</feature>
<evidence type="ECO:0000256" key="2">
    <source>
        <dbReference type="ARBA" id="ARBA00023015"/>
    </source>
</evidence>
<sequence>MKISRTQDQSNQIVALIIQNDSATLKKVYTTNFSKVKTYILKNNGSIAEAKDIYQEAFVAMWKNVKANKFTAESPTAINGYLFQIAKNKWLDHLRSAAYKNKTFINREIEFYEPETEEIRIKNKQIEKILEAISHLGEKCQLILKLFYFEKKSFKIIAEILSIDEASAKNAKYRCLEQLRKKTESTPNGNR</sequence>
<evidence type="ECO:0000313" key="8">
    <source>
        <dbReference type="Proteomes" id="UP001297092"/>
    </source>
</evidence>
<dbReference type="Gene3D" id="1.10.10.10">
    <property type="entry name" value="Winged helix-like DNA-binding domain superfamily/Winged helix DNA-binding domain"/>
    <property type="match status" value="1"/>
</dbReference>
<keyword evidence="3" id="KW-0731">Sigma factor</keyword>
<feature type="domain" description="RNA polymerase sigma-70 region 2" evidence="5">
    <location>
        <begin position="29"/>
        <end position="97"/>
    </location>
</feature>
<keyword evidence="4" id="KW-0804">Transcription</keyword>
<comment type="similarity">
    <text evidence="1">Belongs to the sigma-70 factor family. ECF subfamily.</text>
</comment>
<dbReference type="PANTHER" id="PTHR43133">
    <property type="entry name" value="RNA POLYMERASE ECF-TYPE SIGMA FACTO"/>
    <property type="match status" value="1"/>
</dbReference>
<keyword evidence="8" id="KW-1185">Reference proteome</keyword>
<dbReference type="NCBIfam" id="TIGR02937">
    <property type="entry name" value="sigma70-ECF"/>
    <property type="match status" value="1"/>
</dbReference>
<dbReference type="InterPro" id="IPR013324">
    <property type="entry name" value="RNA_pol_sigma_r3/r4-like"/>
</dbReference>
<dbReference type="Pfam" id="PF04542">
    <property type="entry name" value="Sigma70_r2"/>
    <property type="match status" value="1"/>
</dbReference>
<evidence type="ECO:0000256" key="3">
    <source>
        <dbReference type="ARBA" id="ARBA00023082"/>
    </source>
</evidence>
<dbReference type="InterPro" id="IPR007627">
    <property type="entry name" value="RNA_pol_sigma70_r2"/>
</dbReference>
<dbReference type="InterPro" id="IPR013249">
    <property type="entry name" value="RNA_pol_sigma70_r4_t2"/>
</dbReference>
<organism evidence="7 8">
    <name type="scientific">Aequorivita echinoideorum</name>
    <dbReference type="NCBI Taxonomy" id="1549647"/>
    <lineage>
        <taxon>Bacteria</taxon>
        <taxon>Pseudomonadati</taxon>
        <taxon>Bacteroidota</taxon>
        <taxon>Flavobacteriia</taxon>
        <taxon>Flavobacteriales</taxon>
        <taxon>Flavobacteriaceae</taxon>
        <taxon>Aequorivita</taxon>
    </lineage>
</organism>
<evidence type="ECO:0000259" key="6">
    <source>
        <dbReference type="Pfam" id="PF08281"/>
    </source>
</evidence>
<dbReference type="SUPFAM" id="SSF88659">
    <property type="entry name" value="Sigma3 and sigma4 domains of RNA polymerase sigma factors"/>
    <property type="match status" value="1"/>
</dbReference>
<protein>
    <submittedName>
        <fullName evidence="7">Sigma-70 family RNA polymerase sigma factor</fullName>
    </submittedName>
</protein>
<dbReference type="EMBL" id="JAHCTB010000001">
    <property type="protein sequence ID" value="MBT0607240.1"/>
    <property type="molecule type" value="Genomic_DNA"/>
</dbReference>
<name>A0ABS5S5Z4_9FLAO</name>
<proteinExistence type="inferred from homology"/>
<evidence type="ECO:0000313" key="7">
    <source>
        <dbReference type="EMBL" id="MBT0607240.1"/>
    </source>
</evidence>
<dbReference type="Proteomes" id="UP001297092">
    <property type="component" value="Unassembled WGS sequence"/>
</dbReference>
<dbReference type="Gene3D" id="1.10.1740.10">
    <property type="match status" value="1"/>
</dbReference>
<dbReference type="RefSeq" id="WP_214112095.1">
    <property type="nucleotide sequence ID" value="NZ_JAHCTB010000001.1"/>
</dbReference>
<dbReference type="PANTHER" id="PTHR43133:SF46">
    <property type="entry name" value="RNA POLYMERASE SIGMA-70 FACTOR ECF SUBFAMILY"/>
    <property type="match status" value="1"/>
</dbReference>
<dbReference type="InterPro" id="IPR039425">
    <property type="entry name" value="RNA_pol_sigma-70-like"/>
</dbReference>
<keyword evidence="2" id="KW-0805">Transcription regulation</keyword>
<dbReference type="SUPFAM" id="SSF88946">
    <property type="entry name" value="Sigma2 domain of RNA polymerase sigma factors"/>
    <property type="match status" value="1"/>
</dbReference>
<reference evidence="7 8" key="1">
    <citation type="submission" date="2021-05" db="EMBL/GenBank/DDBJ databases">
        <title>Aequorivita echinoideorum JCM 30378 genome.</title>
        <authorList>
            <person name="Zhang H."/>
            <person name="Li C."/>
        </authorList>
    </citation>
    <scope>NUCLEOTIDE SEQUENCE [LARGE SCALE GENOMIC DNA]</scope>
    <source>
        <strain evidence="7 8">JCM30378</strain>
    </source>
</reference>
<dbReference type="InterPro" id="IPR014284">
    <property type="entry name" value="RNA_pol_sigma-70_dom"/>
</dbReference>
<gene>
    <name evidence="7" type="ORF">KIV10_03515</name>
</gene>
<accession>A0ABS5S5Z4</accession>
<dbReference type="InterPro" id="IPR013325">
    <property type="entry name" value="RNA_pol_sigma_r2"/>
</dbReference>
<comment type="caution">
    <text evidence="7">The sequence shown here is derived from an EMBL/GenBank/DDBJ whole genome shotgun (WGS) entry which is preliminary data.</text>
</comment>